<dbReference type="GO" id="GO:0032991">
    <property type="term" value="C:protein-containing complex"/>
    <property type="evidence" value="ECO:0007669"/>
    <property type="project" value="TreeGrafter"/>
</dbReference>
<dbReference type="EMBL" id="BTGC01000001">
    <property type="protein sequence ID" value="GMM49363.1"/>
    <property type="molecule type" value="Genomic_DNA"/>
</dbReference>
<evidence type="ECO:0000256" key="2">
    <source>
        <dbReference type="ARBA" id="ARBA00022691"/>
    </source>
</evidence>
<proteinExistence type="inferred from homology"/>
<dbReference type="GO" id="GO:0008757">
    <property type="term" value="F:S-adenosylmethionine-dependent methyltransferase activity"/>
    <property type="evidence" value="ECO:0007669"/>
    <property type="project" value="UniProtKB-ARBA"/>
</dbReference>
<evidence type="ECO:0000313" key="6">
    <source>
        <dbReference type="Proteomes" id="UP001362899"/>
    </source>
</evidence>
<dbReference type="CDD" id="cd02440">
    <property type="entry name" value="AdoMet_MTases"/>
    <property type="match status" value="1"/>
</dbReference>
<accession>A0AAV5RF30</accession>
<organism evidence="5 6">
    <name type="scientific">Starmerella bacillaris</name>
    <name type="common">Yeast</name>
    <name type="synonym">Candida zemplinina</name>
    <dbReference type="NCBI Taxonomy" id="1247836"/>
    <lineage>
        <taxon>Eukaryota</taxon>
        <taxon>Fungi</taxon>
        <taxon>Dikarya</taxon>
        <taxon>Ascomycota</taxon>
        <taxon>Saccharomycotina</taxon>
        <taxon>Dipodascomycetes</taxon>
        <taxon>Dipodascales</taxon>
        <taxon>Trichomonascaceae</taxon>
        <taxon>Starmerella</taxon>
    </lineage>
</organism>
<dbReference type="SUPFAM" id="SSF53335">
    <property type="entry name" value="S-adenosyl-L-methionine-dependent methyltransferases"/>
    <property type="match status" value="1"/>
</dbReference>
<dbReference type="InterPro" id="IPR029063">
    <property type="entry name" value="SAM-dependent_MTases_sf"/>
</dbReference>
<evidence type="ECO:0000313" key="5">
    <source>
        <dbReference type="EMBL" id="GMM49363.1"/>
    </source>
</evidence>
<dbReference type="PANTHER" id="PTHR14614">
    <property type="entry name" value="HEPATOCELLULAR CARCINOMA-ASSOCIATED ANTIGEN"/>
    <property type="match status" value="1"/>
</dbReference>
<keyword evidence="6" id="KW-1185">Reference proteome</keyword>
<evidence type="ECO:0000256" key="1">
    <source>
        <dbReference type="ARBA" id="ARBA00022603"/>
    </source>
</evidence>
<dbReference type="GO" id="GO:0032259">
    <property type="term" value="P:methylation"/>
    <property type="evidence" value="ECO:0007669"/>
    <property type="project" value="UniProtKB-KW"/>
</dbReference>
<protein>
    <recommendedName>
        <fullName evidence="4">Ribosomal lysine N-methyltransferase 5</fullName>
    </recommendedName>
</protein>
<name>A0AAV5RF30_STABA</name>
<keyword evidence="2" id="KW-0949">S-adenosyl-L-methionine</keyword>
<dbReference type="Proteomes" id="UP001362899">
    <property type="component" value="Unassembled WGS sequence"/>
</dbReference>
<dbReference type="PANTHER" id="PTHR14614:SF109">
    <property type="entry name" value="RIBOSOMAL LYSINE N-METHYLTRANSFERASE 5"/>
    <property type="match status" value="1"/>
</dbReference>
<keyword evidence="1" id="KW-0489">Methyltransferase</keyword>
<keyword evidence="1" id="KW-0808">Transferase</keyword>
<reference evidence="5 6" key="1">
    <citation type="journal article" date="2023" name="Elife">
        <title>Identification of key yeast species and microbe-microbe interactions impacting larval growth of Drosophila in the wild.</title>
        <authorList>
            <person name="Mure A."/>
            <person name="Sugiura Y."/>
            <person name="Maeda R."/>
            <person name="Honda K."/>
            <person name="Sakurai N."/>
            <person name="Takahashi Y."/>
            <person name="Watada M."/>
            <person name="Katoh T."/>
            <person name="Gotoh A."/>
            <person name="Gotoh Y."/>
            <person name="Taniguchi I."/>
            <person name="Nakamura K."/>
            <person name="Hayashi T."/>
            <person name="Katayama T."/>
            <person name="Uemura T."/>
            <person name="Hattori Y."/>
        </authorList>
    </citation>
    <scope>NUCLEOTIDE SEQUENCE [LARGE SCALE GENOMIC DNA]</scope>
    <source>
        <strain evidence="5 6">SB-73</strain>
    </source>
</reference>
<dbReference type="InterPro" id="IPR019410">
    <property type="entry name" value="Methyltransf_16"/>
</dbReference>
<evidence type="ECO:0000256" key="4">
    <source>
        <dbReference type="ARBA" id="ARBA00039932"/>
    </source>
</evidence>
<dbReference type="Gene3D" id="3.40.50.150">
    <property type="entry name" value="Vaccinia Virus protein VP39"/>
    <property type="match status" value="1"/>
</dbReference>
<dbReference type="Pfam" id="PF10294">
    <property type="entry name" value="Methyltransf_16"/>
    <property type="match status" value="1"/>
</dbReference>
<evidence type="ECO:0000256" key="3">
    <source>
        <dbReference type="ARBA" id="ARBA00038458"/>
    </source>
</evidence>
<gene>
    <name evidence="5" type="ORF">DASB73_003210</name>
</gene>
<comment type="similarity">
    <text evidence="3">Belongs to the class I-like SAM-binding methyltransferase superfamily. RKM5 family.</text>
</comment>
<dbReference type="AlphaFoldDB" id="A0AAV5RF30"/>
<comment type="caution">
    <text evidence="5">The sequence shown here is derived from an EMBL/GenBank/DDBJ whole genome shotgun (WGS) entry which is preliminary data.</text>
</comment>
<sequence>MDISNTDLIDEYLMELYSEQKYEDGLGEYARNEDSVEFNDITIQQSESLLQQKSTGGVIWRATPLFSSWILKSELRSLVQDKTVVELGSGTGALAMLLANFANKIIATDQKPLLKLLKRNCSANNIEIQEFDWVDDDFGGVEDEGCIITCDTIYNDYLIDHLINAILSVMESSPNIKSAIVCVQLRVYEIMDRALNAFAMKFNTVKAYKVGLGVECYLLEDPIQLN</sequence>
<dbReference type="GO" id="GO:0005829">
    <property type="term" value="C:cytosol"/>
    <property type="evidence" value="ECO:0007669"/>
    <property type="project" value="TreeGrafter"/>
</dbReference>